<dbReference type="CDD" id="cd18116">
    <property type="entry name" value="ATP-synt_F1_alpha_N"/>
    <property type="match status" value="1"/>
</dbReference>
<protein>
    <recommendedName>
        <fullName evidence="12 15">ATP synthase subunit alpha, chloroplastic</fullName>
        <ecNumber evidence="12 15">7.1.2.2</ecNumber>
    </recommendedName>
    <alternativeName>
        <fullName evidence="12">ATP synthase F1 sector subunit alpha</fullName>
    </alternativeName>
    <alternativeName>
        <fullName evidence="12">F-ATPase subunit alpha</fullName>
    </alternativeName>
</protein>
<keyword evidence="14 19" id="KW-0150">Chloroplast</keyword>
<dbReference type="Pfam" id="PF02874">
    <property type="entry name" value="ATP-synt_ab_N"/>
    <property type="match status" value="1"/>
</dbReference>
<evidence type="ECO:0000256" key="4">
    <source>
        <dbReference type="ARBA" id="ARBA00022741"/>
    </source>
</evidence>
<evidence type="ECO:0000256" key="2">
    <source>
        <dbReference type="ARBA" id="ARBA00008936"/>
    </source>
</evidence>
<dbReference type="PANTHER" id="PTHR48082:SF2">
    <property type="entry name" value="ATP SYNTHASE SUBUNIT ALPHA, MITOCHONDRIAL"/>
    <property type="match status" value="1"/>
</dbReference>
<evidence type="ECO:0000256" key="1">
    <source>
        <dbReference type="ARBA" id="ARBA00004170"/>
    </source>
</evidence>
<dbReference type="CDD" id="cd01132">
    <property type="entry name" value="F1-ATPase_alpha_CD"/>
    <property type="match status" value="1"/>
</dbReference>
<dbReference type="InterPro" id="IPR036121">
    <property type="entry name" value="ATPase_F1/V1/A1_a/bsu_N_sf"/>
</dbReference>
<dbReference type="GO" id="GO:0045259">
    <property type="term" value="C:proton-transporting ATP synthase complex"/>
    <property type="evidence" value="ECO:0007669"/>
    <property type="project" value="UniProtKB-KW"/>
</dbReference>
<reference evidence="19" key="1">
    <citation type="submission" date="2018-07" db="EMBL/GenBank/DDBJ databases">
        <authorList>
            <person name="Quirk P.G."/>
            <person name="Krulwich T.A."/>
        </authorList>
    </citation>
    <scope>NUCLEOTIDE SEQUENCE</scope>
</reference>
<geneLocation type="chloroplast" evidence="19"/>
<keyword evidence="6 12" id="KW-0067">ATP-binding</keyword>
<dbReference type="Pfam" id="PF00006">
    <property type="entry name" value="ATP-synt_ab"/>
    <property type="match status" value="1"/>
</dbReference>
<keyword evidence="3 12" id="KW-0813">Transport</keyword>
<feature type="binding site" evidence="12">
    <location>
        <begin position="170"/>
        <end position="177"/>
    </location>
    <ligand>
        <name>ATP</name>
        <dbReference type="ChEBI" id="CHEBI:30616"/>
    </ligand>
</feature>
<dbReference type="AlphaFoldDB" id="A0A386AXF8"/>
<dbReference type="FunFam" id="3.40.50.300:FF:000002">
    <property type="entry name" value="ATP synthase subunit alpha"/>
    <property type="match status" value="1"/>
</dbReference>
<evidence type="ECO:0000256" key="15">
    <source>
        <dbReference type="RuleBase" id="RU004286"/>
    </source>
</evidence>
<dbReference type="EMBL" id="MH591088">
    <property type="protein sequence ID" value="AYC64053.1"/>
    <property type="molecule type" value="Genomic_DNA"/>
</dbReference>
<reference evidence="19" key="2">
    <citation type="journal article" date="2019" name="Mol. Phylogenet. Evol.">
        <title>Reassessment of the classification of bryopsidales (chlorophyta) based on chloroplast phylogenomic analyses.</title>
        <authorList>
            <person name="Cremen M.C."/>
            <person name="Leliaert F."/>
            <person name="West J."/>
            <person name="Lam D.W."/>
            <person name="Shimada S."/>
            <person name="Lopez-Bautista J.M."/>
            <person name="Verbruggen H."/>
        </authorList>
    </citation>
    <scope>NUCLEOTIDE SEQUENCE</scope>
</reference>
<keyword evidence="5 12" id="KW-0375">Hydrogen ion transport</keyword>
<keyword evidence="11 12" id="KW-0066">ATP synthesis</keyword>
<gene>
    <name evidence="12 15 19" type="primary">atpA</name>
</gene>
<dbReference type="Gene3D" id="2.40.30.20">
    <property type="match status" value="1"/>
</dbReference>
<dbReference type="EC" id="7.1.2.2" evidence="12 15"/>
<keyword evidence="9 12" id="KW-0472">Membrane</keyword>
<keyword evidence="12 14" id="KW-0793">Thylakoid</keyword>
<dbReference type="GO" id="GO:0009535">
    <property type="term" value="C:chloroplast thylakoid membrane"/>
    <property type="evidence" value="ECO:0007669"/>
    <property type="project" value="UniProtKB-SubCell"/>
</dbReference>
<dbReference type="InterPro" id="IPR033732">
    <property type="entry name" value="ATP_synth_F1_a_nt-bd_dom"/>
</dbReference>
<dbReference type="GO" id="GO:0005524">
    <property type="term" value="F:ATP binding"/>
    <property type="evidence" value="ECO:0007669"/>
    <property type="project" value="UniProtKB-UniRule"/>
</dbReference>
<dbReference type="SUPFAM" id="SSF50615">
    <property type="entry name" value="N-terminal domain of alpha and beta subunits of F1 ATP synthase"/>
    <property type="match status" value="1"/>
</dbReference>
<dbReference type="HAMAP" id="MF_01346">
    <property type="entry name" value="ATP_synth_alpha_bact"/>
    <property type="match status" value="1"/>
</dbReference>
<evidence type="ECO:0000256" key="8">
    <source>
        <dbReference type="ARBA" id="ARBA00023065"/>
    </source>
</evidence>
<keyword evidence="15 19" id="KW-0934">Plastid</keyword>
<comment type="subcellular location">
    <subcellularLocation>
        <location evidence="1">Membrane</location>
        <topology evidence="1">Peripheral membrane protein</topology>
    </subcellularLocation>
    <subcellularLocation>
        <location evidence="12 14">Plastid</location>
        <location evidence="12 14">Chloroplast thylakoid membrane</location>
        <topology evidence="12 14">Peripheral membrane protein</topology>
    </subcellularLocation>
</comment>
<name>A0A386AXF8_9CHLO</name>
<evidence type="ECO:0000256" key="3">
    <source>
        <dbReference type="ARBA" id="ARBA00022448"/>
    </source>
</evidence>
<dbReference type="FunFam" id="1.20.150.20:FF:000001">
    <property type="entry name" value="ATP synthase subunit alpha"/>
    <property type="match status" value="1"/>
</dbReference>
<dbReference type="PROSITE" id="PS00152">
    <property type="entry name" value="ATPASE_ALPHA_BETA"/>
    <property type="match status" value="1"/>
</dbReference>
<evidence type="ECO:0000256" key="5">
    <source>
        <dbReference type="ARBA" id="ARBA00022781"/>
    </source>
</evidence>
<evidence type="ECO:0000313" key="19">
    <source>
        <dbReference type="EMBL" id="AYC64053.1"/>
    </source>
</evidence>
<proteinExistence type="inferred from homology"/>
<keyword evidence="4 12" id="KW-0547">Nucleotide-binding</keyword>
<sequence>MVKIQPDEISSIIKEQISNYNKEVKIENVGTVFQVGDGIARIYGLTEVMAGELLEFADGTIGIALNLESKNIGAVMMGQGQDLQEGSIVRATGKIAQIPVGDEFLGRIVDALARPLDGQGSINPKETRLLESSAPGIIARKSVFESLETGVVAIDSMIPIGRGQRELIIGDRQTGKTAIAVDTILNQKGKSVCCIYVAIGQKASSIAQVVSTLKKQGAMEYTIIVAATADTPATLQYLAPYTGATLAEYFMYKGQHTLVIYDDLSKQAQAYREMSLLLRRPPGREAFPGDVFYLHSRLLERAAKLNDQMGGGSMTALPIVETQEGDVSAYIPTNVISITDGQIFLSADIFNSGIRPAINVGISVSRVGSAAQAKAMKKVAGQLKLELAQFAELEAFSQFSSDLDQTTQNQLARGQRLRELLKQPQSSPLSLAEQVATIFAGTNGYLDKIPLEQVRSYLVGLRQFIANTEYFENIEKTRTLDVESLKQCLENYAQKLKLT</sequence>
<dbReference type="CDD" id="cd18113">
    <property type="entry name" value="ATP-synt_F1_alpha_C"/>
    <property type="match status" value="1"/>
</dbReference>
<feature type="domain" description="ATP synthase alpha subunit C-terminal" evidence="17">
    <location>
        <begin position="372"/>
        <end position="491"/>
    </location>
</feature>
<evidence type="ECO:0000256" key="13">
    <source>
        <dbReference type="RuleBase" id="RU000339"/>
    </source>
</evidence>
<accession>A0A386AXF8</accession>
<keyword evidence="7 12" id="KW-1278">Translocase</keyword>
<evidence type="ECO:0000256" key="11">
    <source>
        <dbReference type="ARBA" id="ARBA00023310"/>
    </source>
</evidence>
<dbReference type="InterPro" id="IPR020003">
    <property type="entry name" value="ATPase_a/bsu_AS"/>
</dbReference>
<evidence type="ECO:0000256" key="12">
    <source>
        <dbReference type="HAMAP-Rule" id="MF_01346"/>
    </source>
</evidence>
<evidence type="ECO:0000256" key="14">
    <source>
        <dbReference type="RuleBase" id="RU000341"/>
    </source>
</evidence>
<dbReference type="NCBIfam" id="TIGR00962">
    <property type="entry name" value="atpA"/>
    <property type="match status" value="1"/>
</dbReference>
<dbReference type="InterPro" id="IPR000194">
    <property type="entry name" value="ATPase_F1/V1/A1_a/bsu_nucl-bd"/>
</dbReference>
<dbReference type="Gene3D" id="1.20.150.20">
    <property type="entry name" value="ATP synthase alpha/beta chain, C-terminal domain"/>
    <property type="match status" value="1"/>
</dbReference>
<dbReference type="FunFam" id="2.40.30.20:FF:000001">
    <property type="entry name" value="ATP synthase subunit alpha"/>
    <property type="match status" value="1"/>
</dbReference>
<dbReference type="Gene3D" id="3.40.50.300">
    <property type="entry name" value="P-loop containing nucleotide triphosphate hydrolases"/>
    <property type="match status" value="1"/>
</dbReference>
<dbReference type="SUPFAM" id="SSF47917">
    <property type="entry name" value="C-terminal domain of alpha and beta subunits of F1 ATP synthase"/>
    <property type="match status" value="1"/>
</dbReference>
<comment type="catalytic activity">
    <reaction evidence="12 15">
        <text>ATP + H2O + 4 H(+)(in) = ADP + phosphate + 5 H(+)(out)</text>
        <dbReference type="Rhea" id="RHEA:57720"/>
        <dbReference type="ChEBI" id="CHEBI:15377"/>
        <dbReference type="ChEBI" id="CHEBI:15378"/>
        <dbReference type="ChEBI" id="CHEBI:30616"/>
        <dbReference type="ChEBI" id="CHEBI:43474"/>
        <dbReference type="ChEBI" id="CHEBI:456216"/>
        <dbReference type="EC" id="7.1.2.2"/>
    </reaction>
</comment>
<comment type="similarity">
    <text evidence="2 12 13">Belongs to the ATPase alpha/beta chains family.</text>
</comment>
<feature type="domain" description="ATPase F1/V1/A1 complex alpha/beta subunit N-terminal" evidence="18">
    <location>
        <begin position="27"/>
        <end position="93"/>
    </location>
</feature>
<dbReference type="InterPro" id="IPR000793">
    <property type="entry name" value="ATP_synth_asu_C"/>
</dbReference>
<dbReference type="InterPro" id="IPR005294">
    <property type="entry name" value="ATP_synth_F1_asu"/>
</dbReference>
<evidence type="ECO:0000259" key="17">
    <source>
        <dbReference type="Pfam" id="PF00306"/>
    </source>
</evidence>
<feature type="site" description="Required for activity" evidence="12">
    <location>
        <position position="363"/>
    </location>
</feature>
<dbReference type="PANTHER" id="PTHR48082">
    <property type="entry name" value="ATP SYNTHASE SUBUNIT ALPHA, MITOCHONDRIAL"/>
    <property type="match status" value="1"/>
</dbReference>
<keyword evidence="8 12" id="KW-0406">Ion transport</keyword>
<dbReference type="NCBIfam" id="NF009884">
    <property type="entry name" value="PRK13343.1"/>
    <property type="match status" value="1"/>
</dbReference>
<evidence type="ECO:0000259" key="16">
    <source>
        <dbReference type="Pfam" id="PF00006"/>
    </source>
</evidence>
<comment type="subunit">
    <text evidence="12 15">F-type ATPases have 2 components, CF(1) - the catalytic core - and CF(0) - the membrane proton channel. CF(1) has five subunits: alpha(3), beta(3), gamma(1), delta(1), epsilon(1). CF(0) has four main subunits: a, b, b' and c.</text>
</comment>
<organism evidence="19">
    <name type="scientific">Halimeda micronesica</name>
    <dbReference type="NCBI Taxonomy" id="170426"/>
    <lineage>
        <taxon>Eukaryota</taxon>
        <taxon>Viridiplantae</taxon>
        <taxon>Chlorophyta</taxon>
        <taxon>core chlorophytes</taxon>
        <taxon>Ulvophyceae</taxon>
        <taxon>TCBD clade</taxon>
        <taxon>Bryopsidales</taxon>
        <taxon>Halimedineae</taxon>
        <taxon>Halimedaceae</taxon>
        <taxon>Halimedeae</taxon>
        <taxon>Halimeda</taxon>
    </lineage>
</organism>
<evidence type="ECO:0000256" key="6">
    <source>
        <dbReference type="ARBA" id="ARBA00022840"/>
    </source>
</evidence>
<evidence type="ECO:0000259" key="18">
    <source>
        <dbReference type="Pfam" id="PF02874"/>
    </source>
</evidence>
<dbReference type="GO" id="GO:0043531">
    <property type="term" value="F:ADP binding"/>
    <property type="evidence" value="ECO:0007669"/>
    <property type="project" value="TreeGrafter"/>
</dbReference>
<dbReference type="InterPro" id="IPR027417">
    <property type="entry name" value="P-loop_NTPase"/>
</dbReference>
<dbReference type="Pfam" id="PF00306">
    <property type="entry name" value="ATP-synt_ab_C"/>
    <property type="match status" value="1"/>
</dbReference>
<dbReference type="PIRSF" id="PIRSF039088">
    <property type="entry name" value="F_ATPase_subunit_alpha"/>
    <property type="match status" value="1"/>
</dbReference>
<dbReference type="SUPFAM" id="SSF52540">
    <property type="entry name" value="P-loop containing nucleoside triphosphate hydrolases"/>
    <property type="match status" value="1"/>
</dbReference>
<dbReference type="InterPro" id="IPR004100">
    <property type="entry name" value="ATPase_F1/V1/A1_a/bsu_N"/>
</dbReference>
<evidence type="ECO:0000256" key="9">
    <source>
        <dbReference type="ARBA" id="ARBA00023136"/>
    </source>
</evidence>
<dbReference type="InterPro" id="IPR023366">
    <property type="entry name" value="ATP_synth_asu-like_sf"/>
</dbReference>
<comment type="function">
    <text evidence="12 15">Produces ATP from ADP in the presence of a proton gradient across the membrane. The alpha chain is a regulatory subunit.</text>
</comment>
<dbReference type="GO" id="GO:0046933">
    <property type="term" value="F:proton-transporting ATP synthase activity, rotational mechanism"/>
    <property type="evidence" value="ECO:0007669"/>
    <property type="project" value="UniProtKB-UniRule"/>
</dbReference>
<feature type="domain" description="ATPase F1/V1/A1 complex alpha/beta subunit nucleotide-binding" evidence="16">
    <location>
        <begin position="150"/>
        <end position="365"/>
    </location>
</feature>
<evidence type="ECO:0000256" key="10">
    <source>
        <dbReference type="ARBA" id="ARBA00023196"/>
    </source>
</evidence>
<keyword evidence="10 12" id="KW-0139">CF(1)</keyword>
<dbReference type="InterPro" id="IPR038376">
    <property type="entry name" value="ATP_synth_asu_C_sf"/>
</dbReference>
<evidence type="ECO:0000256" key="7">
    <source>
        <dbReference type="ARBA" id="ARBA00022967"/>
    </source>
</evidence>